<gene>
    <name evidence="4" type="ORF">H9I45_08420</name>
</gene>
<dbReference type="InterPro" id="IPR026444">
    <property type="entry name" value="Secre_tail"/>
</dbReference>
<proteinExistence type="predicted"/>
<dbReference type="InterPro" id="IPR036116">
    <property type="entry name" value="FN3_sf"/>
</dbReference>
<keyword evidence="1" id="KW-0732">Signal</keyword>
<evidence type="ECO:0000313" key="5">
    <source>
        <dbReference type="Proteomes" id="UP000516764"/>
    </source>
</evidence>
<dbReference type="NCBIfam" id="TIGR04183">
    <property type="entry name" value="Por_Secre_tail"/>
    <property type="match status" value="1"/>
</dbReference>
<feature type="domain" description="Secretion system C-terminal sorting" evidence="2">
    <location>
        <begin position="1022"/>
        <end position="1097"/>
    </location>
</feature>
<dbReference type="InterPro" id="IPR045474">
    <property type="entry name" value="GEVED"/>
</dbReference>
<dbReference type="EMBL" id="CP061813">
    <property type="protein sequence ID" value="QOD59397.1"/>
    <property type="molecule type" value="Genomic_DNA"/>
</dbReference>
<keyword evidence="5" id="KW-1185">Reference proteome</keyword>
<dbReference type="InterPro" id="IPR024079">
    <property type="entry name" value="MetalloPept_cat_dom_sf"/>
</dbReference>
<accession>A0A7L8ABX2</accession>
<evidence type="ECO:0000313" key="4">
    <source>
        <dbReference type="EMBL" id="QOD59397.1"/>
    </source>
</evidence>
<sequence length="1099" mass="118961">MKKNTFILLFCFSSIAFFGQEKQWSKITDNVEEISKKNLMIRNDMPKEYQLYSLKTQNFNNKIRSVKSSKKETIEVPTRNGLKKFYIEETSNLNKELASKYNNIVSYSGVQVDNSSIKLKFSKGLDGFHFSIYEPGKNTFYVDSYTKDNKKLIAYNRKDLIKEAKDFTCQVKEFNKAVPVFQSKNANDGLLRTYRLALACTGEYAQFHLNRLGISSAATEQSKKAAVLSAMNTTLTRINGIFERDLSVRMEIVANNDAIIFLDANTDNLTNNNTGELIKESQTVCDSNIGSANYDIGHTFSTGAGGFAGGGVVCKTGQKASGVTGISQPFGDEFDIDFVAHEFGHQFGANHTFNGTSSNCEGGNRNDFTAVEPGSGSTIMGYAGICAPQNIQNDSDDHFHSVSIDEMWNIITTSANCAVATPTGNTAPSANAGFDYSIPKSTPFILRGVGADVDAGTTLSYSWEQIDNEVGTGVAVPPSSTNTGGAVFRSLPISFSPNRYMPALPTVLSGSTESTWEVVPSVARDLNFSLVVRDNNSGGGSSARDDMRVTVTDAEAFTVSAPNTAVVWDTGSTQTITWNKGTTDLAPINCVNVNIKLSINGGLTYPITLKSNTPNDGSEEIIIPNNATSSARILVEAVDNIFYNVNVSNFTINSTTPTFLLTDESGTQFVCNSGGNSAEYSLDLDFLNGFSENVTFSTTGQPSGTNVSFSPTSINSDGKVTMTISNLDGKTAQSYTINVVASANTVTQNLDSQLVVTQAGFSALTLVSPSNGATNVPVSQELTWVVDENAVSYDIEIATDNGFSNIVASANTSKNSYRPNNLTSNITYYWRVKPKNSCGEGAFSNVFSFSTELCSVCPSVGNTTYDTSTTLVKFNTINNTTLVKTSGYSDFTGMSTTVEVNTSYDLTVNTNTADDSEDFYSTKTLVWIDWNQNCDFTDAGEQYDLGTTTSSTNGTTSLSPLSITVPSGANLGSTIMRISTKYTGDGNPSSCEMGADGEVEDYTIIVDSVASIPNNVFNDFNLYPNPSTGIINLRFDIEDSGQVSVQLFDIRGRLIDQKNFNNKTNRFSEKISFENASKGLYLLKITNGSKYTTKKLILK</sequence>
<dbReference type="RefSeq" id="WP_088355423.1">
    <property type="nucleotide sequence ID" value="NZ_CP061813.1"/>
</dbReference>
<dbReference type="Pfam" id="PF13583">
    <property type="entry name" value="Reprolysin_4"/>
    <property type="match status" value="1"/>
</dbReference>
<dbReference type="Proteomes" id="UP000516764">
    <property type="component" value="Chromosome"/>
</dbReference>
<dbReference type="GO" id="GO:0008237">
    <property type="term" value="F:metallopeptidase activity"/>
    <property type="evidence" value="ECO:0007669"/>
    <property type="project" value="InterPro"/>
</dbReference>
<dbReference type="Gene3D" id="2.60.40.10">
    <property type="entry name" value="Immunoglobulins"/>
    <property type="match status" value="1"/>
</dbReference>
<organism evidence="4 5">
    <name type="scientific">Polaribacter haliotis</name>
    <dbReference type="NCBI Taxonomy" id="1888915"/>
    <lineage>
        <taxon>Bacteria</taxon>
        <taxon>Pseudomonadati</taxon>
        <taxon>Bacteroidota</taxon>
        <taxon>Flavobacteriia</taxon>
        <taxon>Flavobacteriales</taxon>
        <taxon>Flavobacteriaceae</taxon>
    </lineage>
</organism>
<dbReference type="KEGG" id="phal:H9I45_08420"/>
<dbReference type="InterPro" id="IPR013783">
    <property type="entry name" value="Ig-like_fold"/>
</dbReference>
<evidence type="ECO:0000259" key="3">
    <source>
        <dbReference type="Pfam" id="PF20009"/>
    </source>
</evidence>
<dbReference type="AlphaFoldDB" id="A0A7L8ABX2"/>
<reference evidence="4 5" key="1">
    <citation type="journal article" date="2016" name="Int. J. Syst. Evol. Microbiol.">
        <title>Polaribacter haliotis sp. nov., isolated from the gut of abalone Haliotis discus hannai.</title>
        <authorList>
            <person name="Kim Y.O."/>
            <person name="Park I.S."/>
            <person name="Park S."/>
            <person name="Nam B.H."/>
            <person name="Park J.M."/>
            <person name="Kim D.G."/>
            <person name="Yoon J.H."/>
        </authorList>
    </citation>
    <scope>NUCLEOTIDE SEQUENCE [LARGE SCALE GENOMIC DNA]</scope>
    <source>
        <strain evidence="4 5">KCTC 52418</strain>
    </source>
</reference>
<feature type="domain" description="GEVED" evidence="3">
    <location>
        <begin position="926"/>
        <end position="1004"/>
    </location>
</feature>
<dbReference type="Pfam" id="PF18962">
    <property type="entry name" value="Por_Secre_tail"/>
    <property type="match status" value="1"/>
</dbReference>
<dbReference type="SUPFAM" id="SSF55486">
    <property type="entry name" value="Metalloproteases ('zincins'), catalytic domain"/>
    <property type="match status" value="1"/>
</dbReference>
<evidence type="ECO:0000259" key="2">
    <source>
        <dbReference type="Pfam" id="PF18962"/>
    </source>
</evidence>
<dbReference type="OrthoDB" id="9792152at2"/>
<dbReference type="Gene3D" id="3.40.390.10">
    <property type="entry name" value="Collagenase (Catalytic Domain)"/>
    <property type="match status" value="1"/>
</dbReference>
<name>A0A7L8ABX2_9FLAO</name>
<dbReference type="SUPFAM" id="SSF49265">
    <property type="entry name" value="Fibronectin type III"/>
    <property type="match status" value="1"/>
</dbReference>
<evidence type="ECO:0000256" key="1">
    <source>
        <dbReference type="ARBA" id="ARBA00022729"/>
    </source>
</evidence>
<protein>
    <submittedName>
        <fullName evidence="4">T9SS type A sorting domain-containing protein</fullName>
    </submittedName>
</protein>
<dbReference type="Pfam" id="PF20009">
    <property type="entry name" value="GEVED"/>
    <property type="match status" value="1"/>
</dbReference>